<protein>
    <submittedName>
        <fullName evidence="1">Uncharacterized protein</fullName>
    </submittedName>
</protein>
<dbReference type="Proteomes" id="UP000523447">
    <property type="component" value="Unassembled WGS sequence"/>
</dbReference>
<evidence type="ECO:0000313" key="2">
    <source>
        <dbReference type="Proteomes" id="UP000523447"/>
    </source>
</evidence>
<sequence length="373" mass="40203">MTRYAHFVGSLPEALLTSDRDVLAWFADRSDGWPLTAVPRDLDAGWVVAYLRDLETRDAFEVVRSGDYADYSDMRGYGVRPGHILEPEDVAMRRVERIGEIVSEFETLQRSRPELADKRVQISQPNPLDIALFVFAGSAVAQGLPVGPAVRNLGVVRTALRYLPVFTEAVLREMAEVTARYGDRVVWQVESPIATLGMVKAEQLRAQWALGPLLARQLAGFLVRAHEIGAATTLHLCYGDHKHQNLLAPRSLAPAVKLLGHVSGLLGTRGVPLPTVHVPCAYGADPAPSAPSFYRPLAGLDPAWQLIAGVVSPDDVDGSIRALTLFEEASRRTAYGVATACGLGRRTVDDARAAAAATITVARAGVGALADQS</sequence>
<reference evidence="1 2" key="1">
    <citation type="submission" date="2020-04" db="EMBL/GenBank/DDBJ databases">
        <title>MicrobeNet Type strains.</title>
        <authorList>
            <person name="Nicholson A.C."/>
        </authorList>
    </citation>
    <scope>NUCLEOTIDE SEQUENCE [LARGE SCALE GENOMIC DNA]</scope>
    <source>
        <strain evidence="1 2">DSM 44445</strain>
    </source>
</reference>
<name>A0A7X6LUD0_9NOCA</name>
<organism evidence="1 2">
    <name type="scientific">Nocardia veterana</name>
    <dbReference type="NCBI Taxonomy" id="132249"/>
    <lineage>
        <taxon>Bacteria</taxon>
        <taxon>Bacillati</taxon>
        <taxon>Actinomycetota</taxon>
        <taxon>Actinomycetes</taxon>
        <taxon>Mycobacteriales</taxon>
        <taxon>Nocardiaceae</taxon>
        <taxon>Nocardia</taxon>
    </lineage>
</organism>
<gene>
    <name evidence="1" type="ORF">HGA07_03495</name>
</gene>
<dbReference type="AlphaFoldDB" id="A0A7X6LUD0"/>
<dbReference type="RefSeq" id="WP_040720624.1">
    <property type="nucleotide sequence ID" value="NZ_CAWPHS010000012.1"/>
</dbReference>
<evidence type="ECO:0000313" key="1">
    <source>
        <dbReference type="EMBL" id="NKY84690.1"/>
    </source>
</evidence>
<comment type="caution">
    <text evidence="1">The sequence shown here is derived from an EMBL/GenBank/DDBJ whole genome shotgun (WGS) entry which is preliminary data.</text>
</comment>
<keyword evidence="2" id="KW-1185">Reference proteome</keyword>
<proteinExistence type="predicted"/>
<dbReference type="EMBL" id="JAAXPE010000002">
    <property type="protein sequence ID" value="NKY84690.1"/>
    <property type="molecule type" value="Genomic_DNA"/>
</dbReference>
<accession>A0A7X6LUD0</accession>